<keyword evidence="3" id="KW-0012">Acyltransferase</keyword>
<keyword evidence="4" id="KW-1185">Reference proteome</keyword>
<dbReference type="Pfam" id="PF02450">
    <property type="entry name" value="LCAT"/>
    <property type="match status" value="1"/>
</dbReference>
<organism evidence="3 4">
    <name type="scientific">Wickerhamiella sorbophila</name>
    <dbReference type="NCBI Taxonomy" id="45607"/>
    <lineage>
        <taxon>Eukaryota</taxon>
        <taxon>Fungi</taxon>
        <taxon>Dikarya</taxon>
        <taxon>Ascomycota</taxon>
        <taxon>Saccharomycotina</taxon>
        <taxon>Dipodascomycetes</taxon>
        <taxon>Dipodascales</taxon>
        <taxon>Trichomonascaceae</taxon>
        <taxon>Wickerhamiella</taxon>
    </lineage>
</organism>
<proteinExistence type="predicted"/>
<name>A0A2T0FND0_9ASCO</name>
<dbReference type="RefSeq" id="XP_024666446.1">
    <property type="nucleotide sequence ID" value="XM_024810678.1"/>
</dbReference>
<dbReference type="InterPro" id="IPR003386">
    <property type="entry name" value="LACT/PDAT_acylTrfase"/>
</dbReference>
<evidence type="ECO:0000256" key="2">
    <source>
        <dbReference type="SAM" id="Phobius"/>
    </source>
</evidence>
<gene>
    <name evidence="3" type="ORF">B9G98_04121</name>
</gene>
<evidence type="ECO:0000256" key="1">
    <source>
        <dbReference type="SAM" id="MobiDB-lite"/>
    </source>
</evidence>
<keyword evidence="2" id="KW-0812">Transmembrane</keyword>
<evidence type="ECO:0000313" key="3">
    <source>
        <dbReference type="EMBL" id="PRT56501.1"/>
    </source>
</evidence>
<feature type="region of interest" description="Disordered" evidence="1">
    <location>
        <begin position="1"/>
        <end position="36"/>
    </location>
</feature>
<dbReference type="AlphaFoldDB" id="A0A2T0FND0"/>
<accession>A0A2T0FND0</accession>
<dbReference type="GO" id="GO:0008374">
    <property type="term" value="F:O-acyltransferase activity"/>
    <property type="evidence" value="ECO:0007669"/>
    <property type="project" value="InterPro"/>
</dbReference>
<comment type="caution">
    <text evidence="3">The sequence shown here is derived from an EMBL/GenBank/DDBJ whole genome shotgun (WGS) entry which is preliminary data.</text>
</comment>
<reference evidence="3 4" key="1">
    <citation type="submission" date="2017-04" db="EMBL/GenBank/DDBJ databases">
        <title>Genome sequencing of [Candida] sorbophila.</title>
        <authorList>
            <person name="Ahn J.O."/>
        </authorList>
    </citation>
    <scope>NUCLEOTIDE SEQUENCE [LARGE SCALE GENOMIC DNA]</scope>
    <source>
        <strain evidence="3 4">DS02</strain>
    </source>
</reference>
<keyword evidence="3" id="KW-0808">Transferase</keyword>
<protein>
    <submittedName>
        <fullName evidence="3">Phospholipid:diacylglycerol acyltransferase</fullName>
    </submittedName>
</protein>
<evidence type="ECO:0000313" key="4">
    <source>
        <dbReference type="Proteomes" id="UP000238350"/>
    </source>
</evidence>
<dbReference type="STRING" id="45607.A0A2T0FND0"/>
<dbReference type="PANTHER" id="PTHR11440">
    <property type="entry name" value="LECITHIN-CHOLESTEROL ACYLTRANSFERASE-RELATED"/>
    <property type="match status" value="1"/>
</dbReference>
<dbReference type="EMBL" id="NDIQ01000022">
    <property type="protein sequence ID" value="PRT56501.1"/>
    <property type="molecule type" value="Genomic_DNA"/>
</dbReference>
<dbReference type="InterPro" id="IPR029058">
    <property type="entry name" value="AB_hydrolase_fold"/>
</dbReference>
<sequence>MSVRHRGHGKKDGHEHAKSSKQQSPGDSKQKKKKSRGPLGKLGSIFVLRGWRLSLLIGIVLGICAAIYYMQYTGKIGFDDISLNNFKISHRDLLPRSILEEFDAMTSSSSELSDSFEVGAHLAGEGYSAKHPVVLVPGVISTSLESWSVTGTEECPSKPHYRKRLWGSWYMIRTMFTDKKCWLQHLMLDNETGLDPPGIRLRAAQGMEAADFFMSGFWLWSKIIENLSALGYDTNNMSVAAYDWRLGFPDLERRDRYFSMLKRQIELNSLSSGQKTVLAGHSMGSQVIFYFFKWVEAEGFGDGGKSWVNDHIEAFVDISGSMLGTPKASSALLSGEMRDTVQLNSMAVYGLEKFFGRHERRDLALSFPGVAAMIPKGGDAVWGTLDSAPDDILTNGSLPSHGSYGKFLRFSETKSAFSEKNLTAAETTEYLLNLAPEWYRKRANSMFSHGLAKTRAEVTANENDPSKWVNPLEVALPNAPDLKIYCFYGVGKPTERAYTYQDSSNDTSTPLNVTMEYGSDDSVVSGEGDGTVSLLTHLMCHKWQEKDSKFNPAGSEVKIVEMLHQPDKFDLRGGAKTAEHVDILGRTELNELLLRVAAGHGAEISPRLESNLTKYAEKIDLGE</sequence>
<dbReference type="SUPFAM" id="SSF53474">
    <property type="entry name" value="alpha/beta-Hydrolases"/>
    <property type="match status" value="1"/>
</dbReference>
<keyword evidence="2" id="KW-0472">Membrane</keyword>
<dbReference type="Gene3D" id="3.40.50.1820">
    <property type="entry name" value="alpha/beta hydrolase"/>
    <property type="match status" value="1"/>
</dbReference>
<dbReference type="GeneID" id="36517869"/>
<dbReference type="GO" id="GO:0006629">
    <property type="term" value="P:lipid metabolic process"/>
    <property type="evidence" value="ECO:0007669"/>
    <property type="project" value="InterPro"/>
</dbReference>
<keyword evidence="2" id="KW-1133">Transmembrane helix</keyword>
<feature type="transmembrane region" description="Helical" evidence="2">
    <location>
        <begin position="51"/>
        <end position="70"/>
    </location>
</feature>
<dbReference type="OrthoDB" id="190846at2759"/>
<dbReference type="Proteomes" id="UP000238350">
    <property type="component" value="Unassembled WGS sequence"/>
</dbReference>